<dbReference type="AlphaFoldDB" id="A0A3N0BQ76"/>
<dbReference type="SUPFAM" id="SSF143422">
    <property type="entry name" value="Transposase IS200-like"/>
    <property type="match status" value="1"/>
</dbReference>
<dbReference type="GO" id="GO:0006313">
    <property type="term" value="P:DNA transposition"/>
    <property type="evidence" value="ECO:0007669"/>
    <property type="project" value="InterPro"/>
</dbReference>
<comment type="caution">
    <text evidence="1">The sequence shown here is derived from an EMBL/GenBank/DDBJ whole genome shotgun (WGS) entry which is preliminary data.</text>
</comment>
<gene>
    <name evidence="1" type="ORF">D7004_15995</name>
</gene>
<dbReference type="GO" id="GO:0004803">
    <property type="term" value="F:transposase activity"/>
    <property type="evidence" value="ECO:0007669"/>
    <property type="project" value="InterPro"/>
</dbReference>
<proteinExistence type="predicted"/>
<evidence type="ECO:0000313" key="1">
    <source>
        <dbReference type="EMBL" id="RNL51214.1"/>
    </source>
</evidence>
<keyword evidence="2" id="KW-1185">Reference proteome</keyword>
<protein>
    <recommendedName>
        <fullName evidence="3">Transposase IS200-like domain-containing protein</fullName>
    </recommendedName>
</protein>
<dbReference type="PANTHER" id="PTHR34322">
    <property type="entry name" value="TRANSPOSASE, Y1_TNP DOMAIN-CONTAINING"/>
    <property type="match status" value="1"/>
</dbReference>
<name>A0A3N0BQ76_9SPHI</name>
<accession>A0A3N0BQ76</accession>
<dbReference type="InterPro" id="IPR036515">
    <property type="entry name" value="Transposase_17_sf"/>
</dbReference>
<evidence type="ECO:0000313" key="2">
    <source>
        <dbReference type="Proteomes" id="UP000274046"/>
    </source>
</evidence>
<dbReference type="RefSeq" id="WP_123206835.1">
    <property type="nucleotide sequence ID" value="NZ_RBEE01000042.1"/>
</dbReference>
<reference evidence="1 2" key="1">
    <citation type="submission" date="2018-10" db="EMBL/GenBank/DDBJ databases">
        <title>Genome sequencing of Pedobacter jejuensis TNB23.</title>
        <authorList>
            <person name="Cho Y.-J."/>
            <person name="Cho A."/>
            <person name="Kim O.-S."/>
        </authorList>
    </citation>
    <scope>NUCLEOTIDE SEQUENCE [LARGE SCALE GENOMIC DNA]</scope>
    <source>
        <strain evidence="1 2">TNB23</strain>
    </source>
</reference>
<organism evidence="1 2">
    <name type="scientific">Pedobacter jejuensis</name>
    <dbReference type="NCBI Taxonomy" id="1268550"/>
    <lineage>
        <taxon>Bacteria</taxon>
        <taxon>Pseudomonadati</taxon>
        <taxon>Bacteroidota</taxon>
        <taxon>Sphingobacteriia</taxon>
        <taxon>Sphingobacteriales</taxon>
        <taxon>Sphingobacteriaceae</taxon>
        <taxon>Pedobacter</taxon>
    </lineage>
</organism>
<dbReference type="PANTHER" id="PTHR34322:SF2">
    <property type="entry name" value="TRANSPOSASE IS200-LIKE DOMAIN-CONTAINING PROTEIN"/>
    <property type="match status" value="1"/>
</dbReference>
<dbReference type="Proteomes" id="UP000274046">
    <property type="component" value="Unassembled WGS sequence"/>
</dbReference>
<dbReference type="OrthoDB" id="9788881at2"/>
<dbReference type="EMBL" id="RBEE01000042">
    <property type="protein sequence ID" value="RNL51214.1"/>
    <property type="molecule type" value="Genomic_DNA"/>
</dbReference>
<evidence type="ECO:0008006" key="3">
    <source>
        <dbReference type="Google" id="ProtNLM"/>
    </source>
</evidence>
<dbReference type="GO" id="GO:0003677">
    <property type="term" value="F:DNA binding"/>
    <property type="evidence" value="ECO:0007669"/>
    <property type="project" value="InterPro"/>
</dbReference>
<sequence>MKYIDKFHPDNFYHIFNHAVGNENLFNSHENYIFFLSRFEHYIFPIAKTFSYCLMRNHFHFLIQVRNENIIRELANNTDQDFDFHKFIMQRLSNFLNSYAKAFNKQNNRKGALFLDFTKRAQIQDETYFLRLINYIHQNPVHHQFCKTAADWYYSSYNSIISLNKFSKLERDAVFDWFGGIEEFVSFHQREKFSNFDFLDL</sequence>
<dbReference type="Gene3D" id="3.30.70.1290">
    <property type="entry name" value="Transposase IS200-like"/>
    <property type="match status" value="1"/>
</dbReference>